<evidence type="ECO:0000256" key="10">
    <source>
        <dbReference type="PIRNR" id="PIRNR032582"/>
    </source>
</evidence>
<reference evidence="11" key="1">
    <citation type="submission" date="2022-06" db="EMBL/GenBank/DDBJ databases">
        <title>CFH 74404 Thermomicrobiaceae sp.</title>
        <authorList>
            <person name="Ming H."/>
            <person name="Li W.-J."/>
            <person name="Zhao Z."/>
        </authorList>
    </citation>
    <scope>NUCLEOTIDE SEQUENCE</scope>
    <source>
        <strain evidence="11">CFH 74404</strain>
    </source>
</reference>
<evidence type="ECO:0000256" key="5">
    <source>
        <dbReference type="ARBA" id="ARBA00022759"/>
    </source>
</evidence>
<evidence type="ECO:0000256" key="9">
    <source>
        <dbReference type="HAMAP-Rule" id="MF_01471"/>
    </source>
</evidence>
<dbReference type="GO" id="GO:0004521">
    <property type="term" value="F:RNA endonuclease activity"/>
    <property type="evidence" value="ECO:0007669"/>
    <property type="project" value="UniProtKB-UniRule"/>
</dbReference>
<feature type="binding site" evidence="9">
    <location>
        <position position="11"/>
    </location>
    <ligand>
        <name>Mg(2+)</name>
        <dbReference type="ChEBI" id="CHEBI:18420"/>
        <note>catalytic</note>
    </ligand>
</feature>
<evidence type="ECO:0000256" key="7">
    <source>
        <dbReference type="ARBA" id="ARBA00022842"/>
    </source>
</evidence>
<comment type="function">
    <text evidence="9">CRISPR (clustered regularly interspaced short palindromic repeat), is an adaptive immune system that provides protection against mobile genetic elements (viruses, transposable elements and conjugative plasmids). CRISPR clusters contain sequences complementary to antecedent mobile elements and target invading nucleic acids. CRISPR clusters are transcribed and processed into CRISPR RNA (crRNA). Functions as a ssRNA-specific endoribonuclease. Involved in the integration of spacer DNA into the CRISPR cassette.</text>
</comment>
<comment type="similarity">
    <text evidence="2 9 10">Belongs to the CRISPR-associated endoribonuclease Cas2 protein family.</text>
</comment>
<dbReference type="EMBL" id="JAMSLR010000003">
    <property type="protein sequence ID" value="MCM8748665.1"/>
    <property type="molecule type" value="Genomic_DNA"/>
</dbReference>
<gene>
    <name evidence="9 11" type="primary">cas2</name>
    <name evidence="11" type="ORF">NET02_05865</name>
</gene>
<dbReference type="RefSeq" id="WP_284056446.1">
    <property type="nucleotide sequence ID" value="NZ_JAMSLR010000003.1"/>
</dbReference>
<keyword evidence="12" id="KW-1185">Reference proteome</keyword>
<evidence type="ECO:0000256" key="3">
    <source>
        <dbReference type="ARBA" id="ARBA00022722"/>
    </source>
</evidence>
<dbReference type="InterPro" id="IPR019199">
    <property type="entry name" value="Virulence_VapD/CRISPR_Cas2"/>
</dbReference>
<dbReference type="GO" id="GO:0051607">
    <property type="term" value="P:defense response to virus"/>
    <property type="evidence" value="ECO:0007669"/>
    <property type="project" value="UniProtKB-UniRule"/>
</dbReference>
<evidence type="ECO:0000313" key="12">
    <source>
        <dbReference type="Proteomes" id="UP001165306"/>
    </source>
</evidence>
<accession>A0AA42BAL0</accession>
<protein>
    <recommendedName>
        <fullName evidence="9">CRISPR-associated endoribonuclease Cas2</fullName>
        <ecNumber evidence="9">3.1.-.-</ecNumber>
    </recommendedName>
</protein>
<dbReference type="PIRSF" id="PIRSF032582">
    <property type="entry name" value="Cas2"/>
    <property type="match status" value="1"/>
</dbReference>
<evidence type="ECO:0000313" key="11">
    <source>
        <dbReference type="EMBL" id="MCM8748665.1"/>
    </source>
</evidence>
<evidence type="ECO:0000256" key="6">
    <source>
        <dbReference type="ARBA" id="ARBA00022801"/>
    </source>
</evidence>
<comment type="caution">
    <text evidence="11">The sequence shown here is derived from an EMBL/GenBank/DDBJ whole genome shotgun (WGS) entry which is preliminary data.</text>
</comment>
<dbReference type="GO" id="GO:0016787">
    <property type="term" value="F:hydrolase activity"/>
    <property type="evidence" value="ECO:0007669"/>
    <property type="project" value="UniProtKB-KW"/>
</dbReference>
<dbReference type="EC" id="3.1.-.-" evidence="9"/>
<dbReference type="PANTHER" id="PTHR34405:SF3">
    <property type="entry name" value="CRISPR-ASSOCIATED ENDORIBONUCLEASE CAS2 3"/>
    <property type="match status" value="1"/>
</dbReference>
<dbReference type="AlphaFoldDB" id="A0AA42BAL0"/>
<dbReference type="SUPFAM" id="SSF143430">
    <property type="entry name" value="TTP0101/SSO1404-like"/>
    <property type="match status" value="1"/>
</dbReference>
<name>A0AA42BAL0_9BACT</name>
<dbReference type="NCBIfam" id="TIGR01573">
    <property type="entry name" value="cas2"/>
    <property type="match status" value="1"/>
</dbReference>
<keyword evidence="4 9" id="KW-0479">Metal-binding</keyword>
<comment type="subunit">
    <text evidence="9">Homodimer, forms a heterotetramer with a Cas1 homodimer.</text>
</comment>
<dbReference type="Pfam" id="PF09827">
    <property type="entry name" value="CRISPR_Cas2"/>
    <property type="match status" value="1"/>
</dbReference>
<keyword evidence="5 9" id="KW-0255">Endonuclease</keyword>
<proteinExistence type="inferred from homology"/>
<dbReference type="Gene3D" id="3.30.70.240">
    <property type="match status" value="1"/>
</dbReference>
<comment type="cofactor">
    <cofactor evidence="1 9">
        <name>Mg(2+)</name>
        <dbReference type="ChEBI" id="CHEBI:18420"/>
    </cofactor>
</comment>
<keyword evidence="6 9" id="KW-0378">Hydrolase</keyword>
<dbReference type="GO" id="GO:0046872">
    <property type="term" value="F:metal ion binding"/>
    <property type="evidence" value="ECO:0007669"/>
    <property type="project" value="UniProtKB-UniRule"/>
</dbReference>
<evidence type="ECO:0000256" key="4">
    <source>
        <dbReference type="ARBA" id="ARBA00022723"/>
    </source>
</evidence>
<evidence type="ECO:0000256" key="1">
    <source>
        <dbReference type="ARBA" id="ARBA00001946"/>
    </source>
</evidence>
<evidence type="ECO:0000256" key="8">
    <source>
        <dbReference type="ARBA" id="ARBA00023118"/>
    </source>
</evidence>
<dbReference type="CDD" id="cd09725">
    <property type="entry name" value="Cas2_I_II_III"/>
    <property type="match status" value="1"/>
</dbReference>
<keyword evidence="8 9" id="KW-0051">Antiviral defense</keyword>
<sequence>MQRFDILVTYDVAITTKAGLRRLRKVATVCQNYGQRVQLSVFECRVTLAQLEQLESELLSIIDPKNDSLRIYVLYGGRNRSLRAHGLDRYVDFDEPMVL</sequence>
<keyword evidence="7 9" id="KW-0460">Magnesium</keyword>
<organism evidence="11 12">
    <name type="scientific">Thermalbibacter longus</name>
    <dbReference type="NCBI Taxonomy" id="2951981"/>
    <lineage>
        <taxon>Bacteria</taxon>
        <taxon>Pseudomonadati</taxon>
        <taxon>Thermomicrobiota</taxon>
        <taxon>Thermomicrobia</taxon>
        <taxon>Thermomicrobiales</taxon>
        <taxon>Thermomicrobiaceae</taxon>
        <taxon>Thermalbibacter</taxon>
    </lineage>
</organism>
<dbReference type="GO" id="GO:0043571">
    <property type="term" value="P:maintenance of CRISPR repeat elements"/>
    <property type="evidence" value="ECO:0007669"/>
    <property type="project" value="UniProtKB-UniRule"/>
</dbReference>
<dbReference type="InterPro" id="IPR021127">
    <property type="entry name" value="CRISPR_associated_Cas2"/>
</dbReference>
<keyword evidence="3 9" id="KW-0540">Nuclease</keyword>
<dbReference type="HAMAP" id="MF_01471">
    <property type="entry name" value="Cas2"/>
    <property type="match status" value="1"/>
</dbReference>
<evidence type="ECO:0000256" key="2">
    <source>
        <dbReference type="ARBA" id="ARBA00009959"/>
    </source>
</evidence>
<dbReference type="Proteomes" id="UP001165306">
    <property type="component" value="Unassembled WGS sequence"/>
</dbReference>
<dbReference type="PANTHER" id="PTHR34405">
    <property type="entry name" value="CRISPR-ASSOCIATED ENDORIBONUCLEASE CAS2"/>
    <property type="match status" value="1"/>
</dbReference>